<evidence type="ECO:0000313" key="2">
    <source>
        <dbReference type="Proteomes" id="UP001233999"/>
    </source>
</evidence>
<gene>
    <name evidence="1" type="ORF">L9F63_011407</name>
</gene>
<dbReference type="Proteomes" id="UP001233999">
    <property type="component" value="Unassembled WGS sequence"/>
</dbReference>
<name>A0AAD8AER3_DIPPU</name>
<dbReference type="AlphaFoldDB" id="A0AAD8AER3"/>
<proteinExistence type="predicted"/>
<accession>A0AAD8AER3</accession>
<comment type="caution">
    <text evidence="1">The sequence shown here is derived from an EMBL/GenBank/DDBJ whole genome shotgun (WGS) entry which is preliminary data.</text>
</comment>
<feature type="non-terminal residue" evidence="1">
    <location>
        <position position="1"/>
    </location>
</feature>
<organism evidence="1 2">
    <name type="scientific">Diploptera punctata</name>
    <name type="common">Pacific beetle cockroach</name>
    <dbReference type="NCBI Taxonomy" id="6984"/>
    <lineage>
        <taxon>Eukaryota</taxon>
        <taxon>Metazoa</taxon>
        <taxon>Ecdysozoa</taxon>
        <taxon>Arthropoda</taxon>
        <taxon>Hexapoda</taxon>
        <taxon>Insecta</taxon>
        <taxon>Pterygota</taxon>
        <taxon>Neoptera</taxon>
        <taxon>Polyneoptera</taxon>
        <taxon>Dictyoptera</taxon>
        <taxon>Blattodea</taxon>
        <taxon>Blaberoidea</taxon>
        <taxon>Blaberidae</taxon>
        <taxon>Diplopterinae</taxon>
        <taxon>Diploptera</taxon>
    </lineage>
</organism>
<keyword evidence="2" id="KW-1185">Reference proteome</keyword>
<feature type="non-terminal residue" evidence="1">
    <location>
        <position position="76"/>
    </location>
</feature>
<evidence type="ECO:0000313" key="1">
    <source>
        <dbReference type="EMBL" id="KAJ9597697.1"/>
    </source>
</evidence>
<reference evidence="1" key="1">
    <citation type="journal article" date="2023" name="IScience">
        <title>Live-bearing cockroach genome reveals convergent evolutionary mechanisms linked to viviparity in insects and beyond.</title>
        <authorList>
            <person name="Fouks B."/>
            <person name="Harrison M.C."/>
            <person name="Mikhailova A.A."/>
            <person name="Marchal E."/>
            <person name="English S."/>
            <person name="Carruthers M."/>
            <person name="Jennings E.C."/>
            <person name="Chiamaka E.L."/>
            <person name="Frigard R.A."/>
            <person name="Pippel M."/>
            <person name="Attardo G.M."/>
            <person name="Benoit J.B."/>
            <person name="Bornberg-Bauer E."/>
            <person name="Tobe S.S."/>
        </authorList>
    </citation>
    <scope>NUCLEOTIDE SEQUENCE</scope>
    <source>
        <strain evidence="1">Stay&amp;Tobe</strain>
    </source>
</reference>
<sequence>LGTDNFINVNGTIEKIPHRSKFNLTQIVFFSPETKYDIGFSPSCKVSERQAFIISNTLIFSTFVTTQYSNIRTRLE</sequence>
<protein>
    <submittedName>
        <fullName evidence="1">Uncharacterized protein</fullName>
    </submittedName>
</protein>
<dbReference type="EMBL" id="JASPKZ010001587">
    <property type="protein sequence ID" value="KAJ9597697.1"/>
    <property type="molecule type" value="Genomic_DNA"/>
</dbReference>
<reference evidence="1" key="2">
    <citation type="submission" date="2023-05" db="EMBL/GenBank/DDBJ databases">
        <authorList>
            <person name="Fouks B."/>
        </authorList>
    </citation>
    <scope>NUCLEOTIDE SEQUENCE</scope>
    <source>
        <strain evidence="1">Stay&amp;Tobe</strain>
        <tissue evidence="1">Testes</tissue>
    </source>
</reference>